<feature type="domain" description="Raptor N-terminal CASPase-like" evidence="6">
    <location>
        <begin position="141"/>
        <end position="294"/>
    </location>
</feature>
<dbReference type="InterPro" id="IPR016024">
    <property type="entry name" value="ARM-type_fold"/>
</dbReference>
<evidence type="ECO:0000313" key="7">
    <source>
        <dbReference type="EMBL" id="OLL23090.1"/>
    </source>
</evidence>
<evidence type="ECO:0000256" key="4">
    <source>
        <dbReference type="PROSITE-ProRule" id="PRU00221"/>
    </source>
</evidence>
<dbReference type="InterPro" id="IPR015943">
    <property type="entry name" value="WD40/YVTN_repeat-like_dom_sf"/>
</dbReference>
<organism evidence="7 8">
    <name type="scientific">Neolecta irregularis (strain DAH-3)</name>
    <dbReference type="NCBI Taxonomy" id="1198029"/>
    <lineage>
        <taxon>Eukaryota</taxon>
        <taxon>Fungi</taxon>
        <taxon>Dikarya</taxon>
        <taxon>Ascomycota</taxon>
        <taxon>Taphrinomycotina</taxon>
        <taxon>Neolectales</taxon>
        <taxon>Neolectaceae</taxon>
        <taxon>Neolecta</taxon>
    </lineage>
</organism>
<dbReference type="SMART" id="SM01302">
    <property type="entry name" value="Raptor_N"/>
    <property type="match status" value="1"/>
</dbReference>
<gene>
    <name evidence="7" type="ORF">NEOLI_001237</name>
</gene>
<dbReference type="GO" id="GO:0031139">
    <property type="term" value="P:positive regulation of conjugation with cellular fusion"/>
    <property type="evidence" value="ECO:0007669"/>
    <property type="project" value="EnsemblFungi"/>
</dbReference>
<dbReference type="SUPFAM" id="SSF50978">
    <property type="entry name" value="WD40 repeat-like"/>
    <property type="match status" value="1"/>
</dbReference>
<feature type="region of interest" description="Disordered" evidence="5">
    <location>
        <begin position="861"/>
        <end position="891"/>
    </location>
</feature>
<feature type="compositionally biased region" description="Low complexity" evidence="5">
    <location>
        <begin position="19"/>
        <end position="39"/>
    </location>
</feature>
<dbReference type="PROSITE" id="PS50082">
    <property type="entry name" value="WD_REPEATS_2"/>
    <property type="match status" value="1"/>
</dbReference>
<keyword evidence="8" id="KW-1185">Reference proteome</keyword>
<dbReference type="Proteomes" id="UP000186594">
    <property type="component" value="Unassembled WGS sequence"/>
</dbReference>
<dbReference type="OrthoDB" id="10262360at2759"/>
<evidence type="ECO:0000259" key="6">
    <source>
        <dbReference type="SMART" id="SM01302"/>
    </source>
</evidence>
<dbReference type="PANTHER" id="PTHR12848">
    <property type="entry name" value="REGULATORY-ASSOCIATED PROTEIN OF MTOR"/>
    <property type="match status" value="1"/>
</dbReference>
<dbReference type="PROSITE" id="PS00678">
    <property type="entry name" value="WD_REPEATS_1"/>
    <property type="match status" value="1"/>
</dbReference>
<evidence type="ECO:0000256" key="1">
    <source>
        <dbReference type="ARBA" id="ARBA00009257"/>
    </source>
</evidence>
<feature type="region of interest" description="Disordered" evidence="5">
    <location>
        <begin position="1"/>
        <end position="76"/>
    </location>
</feature>
<feature type="repeat" description="WD" evidence="4">
    <location>
        <begin position="1227"/>
        <end position="1269"/>
    </location>
</feature>
<dbReference type="SUPFAM" id="SSF48371">
    <property type="entry name" value="ARM repeat"/>
    <property type="match status" value="1"/>
</dbReference>
<evidence type="ECO:0000256" key="3">
    <source>
        <dbReference type="ARBA" id="ARBA00022737"/>
    </source>
</evidence>
<dbReference type="GO" id="GO:0030307">
    <property type="term" value="P:positive regulation of cell growth"/>
    <property type="evidence" value="ECO:0007669"/>
    <property type="project" value="TreeGrafter"/>
</dbReference>
<accession>A0A1U7LKA7</accession>
<dbReference type="OMA" id="TEVCTND"/>
<dbReference type="InterPro" id="IPR011989">
    <property type="entry name" value="ARM-like"/>
</dbReference>
<name>A0A1U7LKA7_NEOID</name>
<proteinExistence type="inferred from homology"/>
<dbReference type="PANTHER" id="PTHR12848:SF16">
    <property type="entry name" value="REGULATORY-ASSOCIATED PROTEIN OF MTOR"/>
    <property type="match status" value="1"/>
</dbReference>
<protein>
    <submittedName>
        <fullName evidence="7">WD repeat-containing protein mip1</fullName>
    </submittedName>
</protein>
<comment type="caution">
    <text evidence="7">The sequence shown here is derived from an EMBL/GenBank/DDBJ whole genome shotgun (WGS) entry which is preliminary data.</text>
</comment>
<dbReference type="EMBL" id="LXFE01002311">
    <property type="protein sequence ID" value="OLL23090.1"/>
    <property type="molecule type" value="Genomic_DNA"/>
</dbReference>
<dbReference type="PRINTS" id="PR01547">
    <property type="entry name" value="YEAST176DUF"/>
</dbReference>
<dbReference type="GO" id="GO:0005886">
    <property type="term" value="C:plasma membrane"/>
    <property type="evidence" value="ECO:0007669"/>
    <property type="project" value="EnsemblFungi"/>
</dbReference>
<dbReference type="GO" id="GO:0010506">
    <property type="term" value="P:regulation of autophagy"/>
    <property type="evidence" value="ECO:0007669"/>
    <property type="project" value="TreeGrafter"/>
</dbReference>
<reference evidence="7 8" key="1">
    <citation type="submission" date="2016-04" db="EMBL/GenBank/DDBJ databases">
        <title>Evolutionary innovation and constraint leading to complex multicellularity in the Ascomycota.</title>
        <authorList>
            <person name="Cisse O."/>
            <person name="Nguyen A."/>
            <person name="Hewitt D.A."/>
            <person name="Jedd G."/>
            <person name="Stajich J.E."/>
        </authorList>
    </citation>
    <scope>NUCLEOTIDE SEQUENCE [LARGE SCALE GENOMIC DNA]</scope>
    <source>
        <strain evidence="7 8">DAH-3</strain>
    </source>
</reference>
<dbReference type="InterPro" id="IPR001680">
    <property type="entry name" value="WD40_rpt"/>
</dbReference>
<comment type="similarity">
    <text evidence="1">Belongs to the WD repeat RAPTOR family.</text>
</comment>
<evidence type="ECO:0000313" key="8">
    <source>
        <dbReference type="Proteomes" id="UP000186594"/>
    </source>
</evidence>
<dbReference type="GO" id="GO:0043130">
    <property type="term" value="F:ubiquitin binding"/>
    <property type="evidence" value="ECO:0007669"/>
    <property type="project" value="EnsemblFungi"/>
</dbReference>
<dbReference type="GO" id="GO:0030874">
    <property type="term" value="C:nucleolar chromatin"/>
    <property type="evidence" value="ECO:0007669"/>
    <property type="project" value="EnsemblFungi"/>
</dbReference>
<dbReference type="InterPro" id="IPR004083">
    <property type="entry name" value="Raptor"/>
</dbReference>
<sequence>MNIPVSAQFNTSDARRPSSRPSSQDGSFLNLSNNSSSSSRKQRASQDGSHGQLTRSNTVNSTHSHQPSVASENNGELDWANNTTALSQLRHGLDEDTTEEFLDMLNQVYYMYFTDKRHMTCGNPKVIEGIEDGQDWRMKDRLKTVAAALVLCLNIGVDPPDIVKTNPCAKLECWLDPTGHQPPKAIDEIGKHLQQQYESLSMRTRYKPHLDPSVEDTKKFCCNLRRSAKEERVLFHYNGHGVPKPTSSGEIWVFNKSYTQYIPVSLYDLQIWLGAPCLYVWDCNASGNIVTNFKRFAQQRDDESARMARLGEGALLGPSHRDCIHLAACQANEQLPMNPDLPADLFTSCLTTPIEIAVRWFVLQSPIPMNISVEAVEQIPGKLQDRRTPLGELNWIFTAITDTIAWSVLPKSLFKKLFRQDLMVAALFRNFLLAQRIMRIHQCLPISEPPLPPTYNHSMWDAWDLAIDACLAQLPKMIEAEKTGEPYEYQHSTFFSEQLNAFRIWLDQGAKSRKPPDQLPIVLQVLLSQVHRFSALFLLSRFLDLGPWAVDLALSIGIFPYVLKLLQSPVPDLKPVLIFIWARILAVDGSCQSDLLKDDGYTYFSNILPSDNDTLRGVIPEENIPSHKAMCAFILSVFCRGSKEAQAACLRPCSVLAACLRNLQDGDPLLRQWSCLCLSELWKDNDDAKMAAISETFHEILCPVLEDPVPEVRCASVVALTTFLGATDISEQVTAIEQYLGSAMLAVASDGSCMVRKEVVIFMSAFISRYQDKFLVTALEVLEEQQVINDSQNRNDVFIGMLSRGTIFAAVWKLMLILAVDPQPEIAQMAQVVVDLIMEDLTKSSLSESLWTIIQDVAKPPSQQRPGLASRATSSYDIRQSPRSHTSVSEESTLRYGVATSRLANTLKRSAVSLKNLAIGYSDLPSGPGSVHDKAPSDTESLSTPKIYLSSPVQPMPKYFHPLHSRPDSKIPLKGAYYDWSKEYFMEPQMRALESDEPGSVDYNQRLWRRNRNEKIIYDTQPLKELAGSSPWNIQLLYFNNETNAKHLLFHQYESHLVCTDDRDSVAVWDWEHGIRLNKFYKGNPTDSRITDIKFINEDDVALLMLGTGDGIIRVYRNYWNDEVEPVSAWRALTDLVKSDHRGSGLVTEWQQGRGTLLVGGDVKVIRVWDAPGEICAYDIPARSGSCVTSISSDQVAGNVFVAGFGDGAVRVYDKRNKPRDSMVRSWKEHKSWVSKVHLQRGGNRELASACVDGDIRLWDIRNSKSLRVINAHKTLKSFAVHEHAPVMATGTLNHIVKVWNMTGSCLSTFSQYSGFLPHGNTNVSALAFHPHKMALASAGSSYINITTAIQEKK</sequence>
<dbReference type="GO" id="GO:0009267">
    <property type="term" value="P:cellular response to starvation"/>
    <property type="evidence" value="ECO:0007669"/>
    <property type="project" value="EnsemblFungi"/>
</dbReference>
<keyword evidence="3" id="KW-0677">Repeat</keyword>
<keyword evidence="2 4" id="KW-0853">WD repeat</keyword>
<dbReference type="InterPro" id="IPR036322">
    <property type="entry name" value="WD40_repeat_dom_sf"/>
</dbReference>
<dbReference type="GO" id="GO:0031931">
    <property type="term" value="C:TORC1 complex"/>
    <property type="evidence" value="ECO:0007669"/>
    <property type="project" value="EnsemblFungi"/>
</dbReference>
<dbReference type="InterPro" id="IPR019775">
    <property type="entry name" value="WD40_repeat_CS"/>
</dbReference>
<evidence type="ECO:0000256" key="5">
    <source>
        <dbReference type="SAM" id="MobiDB-lite"/>
    </source>
</evidence>
<dbReference type="Pfam" id="PF00400">
    <property type="entry name" value="WD40"/>
    <property type="match status" value="2"/>
</dbReference>
<dbReference type="SMART" id="SM00320">
    <property type="entry name" value="WD40"/>
    <property type="match status" value="6"/>
</dbReference>
<feature type="compositionally biased region" description="Polar residues" evidence="5">
    <location>
        <begin position="1"/>
        <end position="12"/>
    </location>
</feature>
<dbReference type="GO" id="GO:0071230">
    <property type="term" value="P:cellular response to amino acid stimulus"/>
    <property type="evidence" value="ECO:0007669"/>
    <property type="project" value="TreeGrafter"/>
</dbReference>
<dbReference type="Pfam" id="PF14538">
    <property type="entry name" value="Raptor_N"/>
    <property type="match status" value="1"/>
</dbReference>
<dbReference type="GO" id="GO:0031929">
    <property type="term" value="P:TOR signaling"/>
    <property type="evidence" value="ECO:0007669"/>
    <property type="project" value="InterPro"/>
</dbReference>
<evidence type="ECO:0000256" key="2">
    <source>
        <dbReference type="ARBA" id="ARBA00022574"/>
    </source>
</evidence>
<dbReference type="GO" id="GO:0000329">
    <property type="term" value="C:fungal-type vacuole membrane"/>
    <property type="evidence" value="ECO:0007669"/>
    <property type="project" value="EnsemblFungi"/>
</dbReference>
<feature type="compositionally biased region" description="Polar residues" evidence="5">
    <location>
        <begin position="45"/>
        <end position="76"/>
    </location>
</feature>
<dbReference type="Gene3D" id="2.130.10.10">
    <property type="entry name" value="YVTN repeat-like/Quinoprotein amine dehydrogenase"/>
    <property type="match status" value="1"/>
</dbReference>
<dbReference type="GO" id="GO:0030674">
    <property type="term" value="F:protein-macromolecule adaptor activity"/>
    <property type="evidence" value="ECO:0007669"/>
    <property type="project" value="TreeGrafter"/>
</dbReference>
<dbReference type="Gene3D" id="1.25.10.10">
    <property type="entry name" value="Leucine-rich Repeat Variant"/>
    <property type="match status" value="1"/>
</dbReference>
<dbReference type="InterPro" id="IPR029347">
    <property type="entry name" value="Raptor_N"/>
</dbReference>
<dbReference type="STRING" id="1198029.A0A1U7LKA7"/>